<reference evidence="1 2" key="1">
    <citation type="submission" date="2018-08" db="EMBL/GenBank/DDBJ databases">
        <title>A genome reference for cultivated species of the human gut microbiota.</title>
        <authorList>
            <person name="Zou Y."/>
            <person name="Xue W."/>
            <person name="Luo G."/>
        </authorList>
    </citation>
    <scope>NUCLEOTIDE SEQUENCE [LARGE SCALE GENOMIC DNA]</scope>
    <source>
        <strain evidence="1 2">AM07-24</strain>
    </source>
</reference>
<dbReference type="Proteomes" id="UP000284841">
    <property type="component" value="Unassembled WGS sequence"/>
</dbReference>
<dbReference type="EMBL" id="QRMS01000002">
    <property type="protein sequence ID" value="RHJ88342.1"/>
    <property type="molecule type" value="Genomic_DNA"/>
</dbReference>
<keyword evidence="2" id="KW-1185">Reference proteome</keyword>
<dbReference type="RefSeq" id="WP_082907631.1">
    <property type="nucleotide sequence ID" value="NZ_AP025567.1"/>
</dbReference>
<dbReference type="STRING" id="1776384.GCA_900086585_03946"/>
<accession>A0A415E3Y2</accession>
<name>A0A415E3Y2_9FIRM</name>
<dbReference type="InterPro" id="IPR024747">
    <property type="entry name" value="Pyridox_Oxase-rel"/>
</dbReference>
<dbReference type="GeneID" id="83006228"/>
<dbReference type="InterPro" id="IPR012349">
    <property type="entry name" value="Split_barrel_FMN-bd"/>
</dbReference>
<dbReference type="AlphaFoldDB" id="A0A415E3Y2"/>
<evidence type="ECO:0000313" key="1">
    <source>
        <dbReference type="EMBL" id="RHJ88342.1"/>
    </source>
</evidence>
<dbReference type="Pfam" id="PF12900">
    <property type="entry name" value="Pyridox_ox_2"/>
    <property type="match status" value="1"/>
</dbReference>
<dbReference type="OrthoDB" id="9794935at2"/>
<sequence>MIFRKMRRSEKATDIAKAEELLRSKDFGVLSVCGDDGYPYGVPINYVYDEGKIYFHSTSAESHKIDAIRKNEKVSFTIVTEYELIPEKLDTMYTSVVVFGRARVINSKEETKEALRLLLAGLSPSLVGSTEKIYKGSEEKFVMVEISVEHISGKIGR</sequence>
<proteinExistence type="predicted"/>
<dbReference type="PANTHER" id="PTHR34071">
    <property type="entry name" value="5-NITROIMIDAZOLE ANTIBIOTICS RESISTANCE PROTEIN, NIMA-FAMILY-RELATED PROTEIN-RELATED"/>
    <property type="match status" value="1"/>
</dbReference>
<gene>
    <name evidence="1" type="ORF">DW099_08020</name>
</gene>
<dbReference type="Gene3D" id="2.30.110.10">
    <property type="entry name" value="Electron Transport, Fmn-binding Protein, Chain A"/>
    <property type="match status" value="1"/>
</dbReference>
<protein>
    <submittedName>
        <fullName evidence="1">Pyridoxamine 5'-phosphate oxidase family protein</fullName>
    </submittedName>
</protein>
<comment type="caution">
    <text evidence="1">The sequence shown here is derived from an EMBL/GenBank/DDBJ whole genome shotgun (WGS) entry which is preliminary data.</text>
</comment>
<evidence type="ECO:0000313" key="2">
    <source>
        <dbReference type="Proteomes" id="UP000284841"/>
    </source>
</evidence>
<organism evidence="1 2">
    <name type="scientific">Emergencia timonensis</name>
    <dbReference type="NCBI Taxonomy" id="1776384"/>
    <lineage>
        <taxon>Bacteria</taxon>
        <taxon>Bacillati</taxon>
        <taxon>Bacillota</taxon>
        <taxon>Clostridia</taxon>
        <taxon>Peptostreptococcales</taxon>
        <taxon>Anaerovoracaceae</taxon>
        <taxon>Emergencia</taxon>
    </lineage>
</organism>
<dbReference type="PANTHER" id="PTHR34071:SF2">
    <property type="entry name" value="FLAVIN-NUCLEOTIDE-BINDING PROTEIN"/>
    <property type="match status" value="1"/>
</dbReference>
<dbReference type="SUPFAM" id="SSF50475">
    <property type="entry name" value="FMN-binding split barrel"/>
    <property type="match status" value="1"/>
</dbReference>